<comment type="function">
    <text evidence="3">Hydrolyzes pyrophosphate formed during P-Ser-HPr dephosphorylation by HPrK/P. Might play a role in controlling the intracellular pyrophosphate pool.</text>
</comment>
<comment type="cofactor">
    <cofactor evidence="3">
        <name>Mg(2+)</name>
        <dbReference type="ChEBI" id="CHEBI:18420"/>
    </cofactor>
</comment>
<dbReference type="GO" id="GO:0000287">
    <property type="term" value="F:magnesium ion binding"/>
    <property type="evidence" value="ECO:0007669"/>
    <property type="project" value="UniProtKB-UniRule"/>
</dbReference>
<dbReference type="InterPro" id="IPR023198">
    <property type="entry name" value="PGP-like_dom2"/>
</dbReference>
<dbReference type="SFLD" id="SFLDG01135">
    <property type="entry name" value="C1.5.6:_HAD__Beta-PGM__Phospha"/>
    <property type="match status" value="1"/>
</dbReference>
<dbReference type="InterPro" id="IPR023733">
    <property type="entry name" value="Pyrophosphatase_Ppax"/>
</dbReference>
<dbReference type="GO" id="GO:0008967">
    <property type="term" value="F:phosphoglycolate phosphatase activity"/>
    <property type="evidence" value="ECO:0007669"/>
    <property type="project" value="TreeGrafter"/>
</dbReference>
<dbReference type="InterPro" id="IPR050155">
    <property type="entry name" value="HAD-like_hydrolase_sf"/>
</dbReference>
<dbReference type="RefSeq" id="WP_152151389.1">
    <property type="nucleotide sequence ID" value="NZ_WEIO01000005.1"/>
</dbReference>
<dbReference type="NCBIfam" id="NF009804">
    <property type="entry name" value="PRK13288.1"/>
    <property type="match status" value="1"/>
</dbReference>
<evidence type="ECO:0000256" key="3">
    <source>
        <dbReference type="HAMAP-Rule" id="MF_01250"/>
    </source>
</evidence>
<dbReference type="FunFam" id="3.40.50.1000:FF:000022">
    <property type="entry name" value="Phosphoglycolate phosphatase"/>
    <property type="match status" value="1"/>
</dbReference>
<dbReference type="PANTHER" id="PTHR43434:SF26">
    <property type="entry name" value="PYROPHOSPHATASE PPAX"/>
    <property type="match status" value="1"/>
</dbReference>
<dbReference type="Gene3D" id="3.40.50.1000">
    <property type="entry name" value="HAD superfamily/HAD-like"/>
    <property type="match status" value="1"/>
</dbReference>
<dbReference type="InterPro" id="IPR023214">
    <property type="entry name" value="HAD_sf"/>
</dbReference>
<dbReference type="PANTHER" id="PTHR43434">
    <property type="entry name" value="PHOSPHOGLYCOLATE PHOSPHATASE"/>
    <property type="match status" value="1"/>
</dbReference>
<comment type="catalytic activity">
    <reaction evidence="3">
        <text>diphosphate + H2O = 2 phosphate + H(+)</text>
        <dbReference type="Rhea" id="RHEA:24576"/>
        <dbReference type="ChEBI" id="CHEBI:15377"/>
        <dbReference type="ChEBI" id="CHEBI:15378"/>
        <dbReference type="ChEBI" id="CHEBI:33019"/>
        <dbReference type="ChEBI" id="CHEBI:43474"/>
        <dbReference type="EC" id="3.6.1.1"/>
    </reaction>
</comment>
<dbReference type="InterPro" id="IPR036412">
    <property type="entry name" value="HAD-like_sf"/>
</dbReference>
<keyword evidence="1 3" id="KW-0378">Hydrolase</keyword>
<evidence type="ECO:0000313" key="5">
    <source>
        <dbReference type="Proteomes" id="UP000429595"/>
    </source>
</evidence>
<gene>
    <name evidence="3 4" type="primary">ppaX</name>
    <name evidence="4" type="ORF">F9802_09710</name>
</gene>
<organism evidence="4 5">
    <name type="scientific">Bacillus aerolatus</name>
    <dbReference type="NCBI Taxonomy" id="2653354"/>
    <lineage>
        <taxon>Bacteria</taxon>
        <taxon>Bacillati</taxon>
        <taxon>Bacillota</taxon>
        <taxon>Bacilli</taxon>
        <taxon>Bacillales</taxon>
        <taxon>Bacillaceae</taxon>
        <taxon>Bacillus</taxon>
    </lineage>
</organism>
<dbReference type="AlphaFoldDB" id="A0A6I1FK74"/>
<protein>
    <recommendedName>
        <fullName evidence="3">Pyrophosphatase PpaX</fullName>
        <ecNumber evidence="3">3.6.1.1</ecNumber>
    </recommendedName>
</protein>
<dbReference type="Pfam" id="PF13419">
    <property type="entry name" value="HAD_2"/>
    <property type="match status" value="1"/>
</dbReference>
<proteinExistence type="inferred from homology"/>
<dbReference type="EMBL" id="WEIO01000005">
    <property type="protein sequence ID" value="KAB7706471.1"/>
    <property type="molecule type" value="Genomic_DNA"/>
</dbReference>
<dbReference type="GO" id="GO:0005829">
    <property type="term" value="C:cytosol"/>
    <property type="evidence" value="ECO:0007669"/>
    <property type="project" value="TreeGrafter"/>
</dbReference>
<dbReference type="NCBIfam" id="TIGR01509">
    <property type="entry name" value="HAD-SF-IA-v3"/>
    <property type="match status" value="1"/>
</dbReference>
<dbReference type="NCBIfam" id="TIGR01549">
    <property type="entry name" value="HAD-SF-IA-v1"/>
    <property type="match status" value="1"/>
</dbReference>
<dbReference type="Gene3D" id="1.10.150.240">
    <property type="entry name" value="Putative phosphatase, domain 2"/>
    <property type="match status" value="1"/>
</dbReference>
<name>A0A6I1FK74_9BACI</name>
<evidence type="ECO:0000313" key="4">
    <source>
        <dbReference type="EMBL" id="KAB7706471.1"/>
    </source>
</evidence>
<dbReference type="CDD" id="cd02616">
    <property type="entry name" value="HAD_PPase"/>
    <property type="match status" value="1"/>
</dbReference>
<reference evidence="4 5" key="1">
    <citation type="submission" date="2019-10" db="EMBL/GenBank/DDBJ databases">
        <title>Bacillus aerolatum sp. nov., isolated from bioaerosol of sport playgrounds.</title>
        <authorList>
            <person name="Chen P."/>
            <person name="Zhang G."/>
        </authorList>
    </citation>
    <scope>NUCLEOTIDE SEQUENCE [LARGE SCALE GENOMIC DNA]</scope>
    <source>
        <strain evidence="4 5">CX253</strain>
    </source>
</reference>
<dbReference type="SFLD" id="SFLDS00003">
    <property type="entry name" value="Haloacid_Dehalogenase"/>
    <property type="match status" value="1"/>
</dbReference>
<evidence type="ECO:0000256" key="2">
    <source>
        <dbReference type="ARBA" id="ARBA00022842"/>
    </source>
</evidence>
<dbReference type="HAMAP" id="MF_01250">
    <property type="entry name" value="Pyrophosphat_PpaX"/>
    <property type="match status" value="1"/>
</dbReference>
<comment type="similarity">
    <text evidence="3">Belongs to the HAD-like hydrolase superfamily. PpaX family.</text>
</comment>
<dbReference type="InterPro" id="IPR041492">
    <property type="entry name" value="HAD_2"/>
</dbReference>
<keyword evidence="2 3" id="KW-0460">Magnesium</keyword>
<dbReference type="Proteomes" id="UP000429595">
    <property type="component" value="Unassembled WGS sequence"/>
</dbReference>
<accession>A0A6I1FK74</accession>
<dbReference type="SUPFAM" id="SSF56784">
    <property type="entry name" value="HAD-like"/>
    <property type="match status" value="1"/>
</dbReference>
<sequence>MTKITTLLFDLDGTLINTNELIISSFLHTLDHYFPQSYKREDVYPFMGPTLHETFSSIDEERTEEMVARYRAFNIDNHDALVTEFDGVFETIRTLKENNFKMAIVSTKMRDTVIKGLKLTNLYQFFDVIVGLDDVTHPKPHPEPLQKALEALGSKPEEAIMIGDNYHDIDGGKNAGTLTAGVAWSIKGKEFLQTFHPDFMLDTMPELLDIVKVGAAEK</sequence>
<dbReference type="GO" id="GO:0006281">
    <property type="term" value="P:DNA repair"/>
    <property type="evidence" value="ECO:0007669"/>
    <property type="project" value="TreeGrafter"/>
</dbReference>
<comment type="caution">
    <text evidence="4">The sequence shown here is derived from an EMBL/GenBank/DDBJ whole genome shotgun (WGS) entry which is preliminary data.</text>
</comment>
<dbReference type="EC" id="3.6.1.1" evidence="3"/>
<evidence type="ECO:0000256" key="1">
    <source>
        <dbReference type="ARBA" id="ARBA00022801"/>
    </source>
</evidence>
<keyword evidence="5" id="KW-1185">Reference proteome</keyword>
<dbReference type="InterPro" id="IPR006439">
    <property type="entry name" value="HAD-SF_hydro_IA"/>
</dbReference>
<feature type="active site" description="Nucleophile" evidence="3">
    <location>
        <position position="10"/>
    </location>
</feature>
<dbReference type="SFLD" id="SFLDG01129">
    <property type="entry name" value="C1.5:_HAD__Beta-PGM__Phosphata"/>
    <property type="match status" value="1"/>
</dbReference>
<dbReference type="GO" id="GO:0004427">
    <property type="term" value="F:inorganic diphosphate phosphatase activity"/>
    <property type="evidence" value="ECO:0007669"/>
    <property type="project" value="UniProtKB-UniRule"/>
</dbReference>